<dbReference type="InterPro" id="IPR036457">
    <property type="entry name" value="PPM-type-like_dom_sf"/>
</dbReference>
<dbReference type="EMBL" id="APLQ01000014">
    <property type="protein sequence ID" value="ENO12773.2"/>
    <property type="molecule type" value="Genomic_DNA"/>
</dbReference>
<dbReference type="Proteomes" id="UP000013165">
    <property type="component" value="Unassembled WGS sequence"/>
</dbReference>
<dbReference type="PANTHER" id="PTHR35801">
    <property type="entry name" value="PHOSPHOSERINE PHOSPHATASE RSBX"/>
    <property type="match status" value="1"/>
</dbReference>
<dbReference type="AlphaFoldDB" id="N6WVC4"/>
<dbReference type="STRING" id="626887.J057_15285"/>
<comment type="caution">
    <text evidence="2">The sequence shown here is derived from an EMBL/GenBank/DDBJ whole genome shotgun (WGS) entry which is preliminary data.</text>
</comment>
<dbReference type="InterPro" id="IPR039248">
    <property type="entry name" value="Ptase_RsbX"/>
</dbReference>
<sequence length="199" mass="21306">MAQMTLHLDYALATQSHIDEDADVCGDTGLIKNTDEGVFLALIDGLGHGPDADEIARQARSYLEHAYRKASLVDIIQGLHQSLRRTKGAVVALCRINTSSGELNYAGVGNISAKLYAPNPITFVPREGIVGDVMSSPREETLILSPGMVLILHSDGLPAHKDFSGALSSERSAQAIAEGLLFEYGKDDDDVSCIVVKVD</sequence>
<dbReference type="InterPro" id="IPR001932">
    <property type="entry name" value="PPM-type_phosphatase-like_dom"/>
</dbReference>
<dbReference type="SMART" id="SM00331">
    <property type="entry name" value="PP2C_SIG"/>
    <property type="match status" value="1"/>
</dbReference>
<protein>
    <recommendedName>
        <fullName evidence="1">PPM-type phosphatase domain-containing protein</fullName>
    </recommendedName>
</protein>
<evidence type="ECO:0000313" key="2">
    <source>
        <dbReference type="EMBL" id="ENO12773.2"/>
    </source>
</evidence>
<gene>
    <name evidence="2" type="ORF">J057_15285</name>
</gene>
<dbReference type="Pfam" id="PF07228">
    <property type="entry name" value="SpoIIE"/>
    <property type="match status" value="1"/>
</dbReference>
<evidence type="ECO:0000313" key="3">
    <source>
        <dbReference type="Proteomes" id="UP000013165"/>
    </source>
</evidence>
<dbReference type="SUPFAM" id="SSF81606">
    <property type="entry name" value="PP2C-like"/>
    <property type="match status" value="1"/>
</dbReference>
<dbReference type="PANTHER" id="PTHR35801:SF1">
    <property type="entry name" value="PHOSPHOSERINE PHOSPHATASE RSBX"/>
    <property type="match status" value="1"/>
</dbReference>
<proteinExistence type="predicted"/>
<feature type="domain" description="PPM-type phosphatase" evidence="1">
    <location>
        <begin position="9"/>
        <end position="198"/>
    </location>
</feature>
<evidence type="ECO:0000259" key="1">
    <source>
        <dbReference type="SMART" id="SM00331"/>
    </source>
</evidence>
<dbReference type="Gene3D" id="3.60.40.10">
    <property type="entry name" value="PPM-type phosphatase domain"/>
    <property type="match status" value="1"/>
</dbReference>
<name>N6WVC4_9GAMM</name>
<dbReference type="HOGENOM" id="CLU_112038_0_0_6"/>
<keyword evidence="3" id="KW-1185">Reference proteome</keyword>
<accession>N6WVC4</accession>
<organism evidence="2 3">
    <name type="scientific">Marinobacter nanhaiticus D15-8W</name>
    <dbReference type="NCBI Taxonomy" id="626887"/>
    <lineage>
        <taxon>Bacteria</taxon>
        <taxon>Pseudomonadati</taxon>
        <taxon>Pseudomonadota</taxon>
        <taxon>Gammaproteobacteria</taxon>
        <taxon>Pseudomonadales</taxon>
        <taxon>Marinobacteraceae</taxon>
        <taxon>Marinobacter</taxon>
    </lineage>
</organism>
<dbReference type="eggNOG" id="COG2208">
    <property type="taxonomic scope" value="Bacteria"/>
</dbReference>
<reference evidence="2 3" key="1">
    <citation type="journal article" date="2013" name="Genome Announc.">
        <title>Genome Sequence of the Polycyclic Aromatic Hydrocarbon-Degrading Bacterium Strain Marinobacter nanhaiticus D15-8WT.</title>
        <authorList>
            <person name="Cui Z."/>
            <person name="Gao W."/>
            <person name="Li Q."/>
            <person name="Xu G."/>
            <person name="Zheng L."/>
        </authorList>
    </citation>
    <scope>NUCLEOTIDE SEQUENCE [LARGE SCALE GENOMIC DNA]</scope>
    <source>
        <strain evidence="2 3">D15-8W</strain>
    </source>
</reference>
<dbReference type="PATRIC" id="fig|626887.3.peg.3051"/>